<dbReference type="AlphaFoldDB" id="A0A8H7WG45"/>
<dbReference type="Pfam" id="PF14027">
    <property type="entry name" value="Questin_oxidase"/>
    <property type="match status" value="1"/>
</dbReference>
<dbReference type="GO" id="GO:0016491">
    <property type="term" value="F:oxidoreductase activity"/>
    <property type="evidence" value="ECO:0007669"/>
    <property type="project" value="UniProtKB-KW"/>
</dbReference>
<evidence type="ECO:0000313" key="3">
    <source>
        <dbReference type="Proteomes" id="UP000664132"/>
    </source>
</evidence>
<proteinExistence type="predicted"/>
<dbReference type="PANTHER" id="PTHR35870">
    <property type="entry name" value="PROTEIN, PUTATIVE (AFU_ORTHOLOGUE AFUA_5G03330)-RELATED"/>
    <property type="match status" value="1"/>
</dbReference>
<dbReference type="Proteomes" id="UP000664132">
    <property type="component" value="Unassembled WGS sequence"/>
</dbReference>
<evidence type="ECO:0000313" key="2">
    <source>
        <dbReference type="EMBL" id="KAG4424288.1"/>
    </source>
</evidence>
<name>A0A8H7WG45_9HELO</name>
<dbReference type="EMBL" id="JAFJYH010000022">
    <property type="protein sequence ID" value="KAG4424288.1"/>
    <property type="molecule type" value="Genomic_DNA"/>
</dbReference>
<dbReference type="InterPro" id="IPR025337">
    <property type="entry name" value="Questin_oxidase-like"/>
</dbReference>
<evidence type="ECO:0008006" key="4">
    <source>
        <dbReference type="Google" id="ProtNLM"/>
    </source>
</evidence>
<gene>
    <name evidence="2" type="ORF">IFR04_002529</name>
</gene>
<keyword evidence="1" id="KW-0560">Oxidoreductase</keyword>
<evidence type="ECO:0000256" key="1">
    <source>
        <dbReference type="ARBA" id="ARBA00023002"/>
    </source>
</evidence>
<sequence>MASPSKIHLTPEHTGIFKFKSQDSETAAKISGLLQENHEQHHIFFNDEGFHNHIVHHLLSLYGIGASGSVIEKHYRNNASYQRPPGPLEERVVQDMSNPDHFQKYLGNEKYYHDFLVFFQMEMESKGYEEVLNEYLFAGNEKADDLLGRMYGGFFHPIIHLGFGLEFQQPAIVAEALAQAAVHDNWTGKYLLLTEAAAKFDPNLSLDTKLVDLLDEIKANKKLANSAHIDDANKVRDGILVRAPEEMIRVASKWIVTPETLERKTAEMTNAAIFFTAAAQRPPKQVKFDFFYMHCTNTSIFYPTFNSLPWLSAANKVRLLQWKVYVDLAIYTSRGTAPLHLSEVSLYTPSKLEAGDAEWKGIFRRLTEFADDGHAVKFGRAVANAERLCEPYEKNGEGVGVLNGFMWEKIGNMVVDSVEDTGATWARNVGWEEAWKDYEDRPRKSQL</sequence>
<accession>A0A8H7WG45</accession>
<dbReference type="OrthoDB" id="10004862at2759"/>
<organism evidence="2 3">
    <name type="scientific">Cadophora malorum</name>
    <dbReference type="NCBI Taxonomy" id="108018"/>
    <lineage>
        <taxon>Eukaryota</taxon>
        <taxon>Fungi</taxon>
        <taxon>Dikarya</taxon>
        <taxon>Ascomycota</taxon>
        <taxon>Pezizomycotina</taxon>
        <taxon>Leotiomycetes</taxon>
        <taxon>Helotiales</taxon>
        <taxon>Ploettnerulaceae</taxon>
        <taxon>Cadophora</taxon>
    </lineage>
</organism>
<keyword evidence="3" id="KW-1185">Reference proteome</keyword>
<comment type="caution">
    <text evidence="2">The sequence shown here is derived from an EMBL/GenBank/DDBJ whole genome shotgun (WGS) entry which is preliminary data.</text>
</comment>
<protein>
    <recommendedName>
        <fullName evidence="4">HypA-like protein</fullName>
    </recommendedName>
</protein>
<reference evidence="2" key="1">
    <citation type="submission" date="2021-02" db="EMBL/GenBank/DDBJ databases">
        <title>Genome sequence Cadophora malorum strain M34.</title>
        <authorList>
            <person name="Stefanovic E."/>
            <person name="Vu D."/>
            <person name="Scully C."/>
            <person name="Dijksterhuis J."/>
            <person name="Roader J."/>
            <person name="Houbraken J."/>
        </authorList>
    </citation>
    <scope>NUCLEOTIDE SEQUENCE</scope>
    <source>
        <strain evidence="2">M34</strain>
    </source>
</reference>
<dbReference type="PANTHER" id="PTHR35870:SF1">
    <property type="entry name" value="PROTEIN, PUTATIVE (AFU_ORTHOLOGUE AFUA_5G03330)-RELATED"/>
    <property type="match status" value="1"/>
</dbReference>